<dbReference type="PANTHER" id="PTHR24198">
    <property type="entry name" value="ANKYRIN REPEAT AND PROTEIN KINASE DOMAIN-CONTAINING PROTEIN"/>
    <property type="match status" value="1"/>
</dbReference>
<dbReference type="PRINTS" id="PR01415">
    <property type="entry name" value="ANKYRIN"/>
</dbReference>
<evidence type="ECO:0000256" key="2">
    <source>
        <dbReference type="ARBA" id="ARBA00023043"/>
    </source>
</evidence>
<keyword evidence="5" id="KW-0472">Membrane</keyword>
<evidence type="ECO:0000313" key="7">
    <source>
        <dbReference type="WBParaSite" id="PDA_v2.g1348.t1"/>
    </source>
</evidence>
<dbReference type="Pfam" id="PF00023">
    <property type="entry name" value="Ank"/>
    <property type="match status" value="1"/>
</dbReference>
<dbReference type="SMART" id="SM00248">
    <property type="entry name" value="ANK"/>
    <property type="match status" value="7"/>
</dbReference>
<sequence>MQKPSSESPQPIKKSSNFLLYIIIAVIGIFILFALLINIVSVRKRKFVAFRSVFVPPTSEELSKRQNMRQLQKRPYGNQFDRQSLIGDAAANTVYMPGLDNAVSFIEPAAKRFREEQQPMPQATPIQQDRIFTELHQHAASAEPISDAHIPRLIPCAKVVDSDGRTCIHWAIECVSDKPDSHVVEDIKKLVSIGCPIDAQDDSGATALHLAVRNGRTEVATYLLGHIDVNIQDDDGRTALFDAVSTKSLEMVQNILKVQNVDVNAVAHTNDTALIKCCRIDAENDMVSSAEALLKHPSIQIDKTGDKASANYNGRMAIHEAAACNSIQILKLLISRGAAVSAHDVHQQTPLFLAVQSNQTEAVKLLINQMRANKAEINASNDCDETPLQIAILKGFTEIDELLRNAGAQTPMPCMPIYPPIEHRKYPKMKAITGATVNLSPQFPNIERLSSNNNSVRRAKRKKAVPQPSTSSAQQQQQNMQNLQANAIAQQQVMMGLYPSNDPTFQMQAYAGMHQQILPYPYPPPQMSLSNYPQTSQPQIQSQQQQQQQYQQLQPNQTQRSSNLQQQNPPSNFSSNPPSAHLPQSLSVSPHVSDSAYGSPNSYQNSTTNTSGHSDTSSNFPSPPSSHDLWHNPSPDTVTGSTSTMIAPVQPSYAQTAPQIKQDYSEYVDNRYGCHSVQYPQQQNLDFQTQMYNSSTNLQYYPNSVMYPPSQHLYYHDSYQRQREPRIEYPQPTMHRSASFAAFDSQ</sequence>
<dbReference type="InterPro" id="IPR036770">
    <property type="entry name" value="Ankyrin_rpt-contain_sf"/>
</dbReference>
<dbReference type="WBParaSite" id="PDA_v2.g1348.t1">
    <property type="protein sequence ID" value="PDA_v2.g1348.t1"/>
    <property type="gene ID" value="PDA_v2.g1348"/>
</dbReference>
<dbReference type="SUPFAM" id="SSF48403">
    <property type="entry name" value="Ankyrin repeat"/>
    <property type="match status" value="1"/>
</dbReference>
<dbReference type="Proteomes" id="UP000887578">
    <property type="component" value="Unplaced"/>
</dbReference>
<dbReference type="AlphaFoldDB" id="A0A914PFF1"/>
<keyword evidence="1" id="KW-0677">Repeat</keyword>
<feature type="region of interest" description="Disordered" evidence="4">
    <location>
        <begin position="521"/>
        <end position="644"/>
    </location>
</feature>
<dbReference type="PROSITE" id="PS50088">
    <property type="entry name" value="ANK_REPEAT"/>
    <property type="match status" value="2"/>
</dbReference>
<organism evidence="6 7">
    <name type="scientific">Panagrolaimus davidi</name>
    <dbReference type="NCBI Taxonomy" id="227884"/>
    <lineage>
        <taxon>Eukaryota</taxon>
        <taxon>Metazoa</taxon>
        <taxon>Ecdysozoa</taxon>
        <taxon>Nematoda</taxon>
        <taxon>Chromadorea</taxon>
        <taxon>Rhabditida</taxon>
        <taxon>Tylenchina</taxon>
        <taxon>Panagrolaimomorpha</taxon>
        <taxon>Panagrolaimoidea</taxon>
        <taxon>Panagrolaimidae</taxon>
        <taxon>Panagrolaimus</taxon>
    </lineage>
</organism>
<feature type="compositionally biased region" description="Polar residues" evidence="4">
    <location>
        <begin position="582"/>
        <end position="620"/>
    </location>
</feature>
<dbReference type="PROSITE" id="PS50297">
    <property type="entry name" value="ANK_REP_REGION"/>
    <property type="match status" value="2"/>
</dbReference>
<dbReference type="Gene3D" id="1.25.40.20">
    <property type="entry name" value="Ankyrin repeat-containing domain"/>
    <property type="match status" value="1"/>
</dbReference>
<keyword evidence="5" id="KW-1133">Transmembrane helix</keyword>
<evidence type="ECO:0000313" key="6">
    <source>
        <dbReference type="Proteomes" id="UP000887578"/>
    </source>
</evidence>
<protein>
    <submittedName>
        <fullName evidence="7">ANK_REP_REGION domain-containing protein</fullName>
    </submittedName>
</protein>
<feature type="region of interest" description="Disordered" evidence="4">
    <location>
        <begin position="443"/>
        <end position="481"/>
    </location>
</feature>
<dbReference type="Pfam" id="PF12796">
    <property type="entry name" value="Ank_2"/>
    <property type="match status" value="2"/>
</dbReference>
<proteinExistence type="predicted"/>
<name>A0A914PFF1_9BILA</name>
<feature type="compositionally biased region" description="Polar residues" evidence="4">
    <location>
        <begin position="634"/>
        <end position="644"/>
    </location>
</feature>
<accession>A0A914PFF1</accession>
<feature type="repeat" description="ANK" evidence="3">
    <location>
        <begin position="203"/>
        <end position="224"/>
    </location>
</feature>
<evidence type="ECO:0000256" key="4">
    <source>
        <dbReference type="SAM" id="MobiDB-lite"/>
    </source>
</evidence>
<evidence type="ECO:0000256" key="3">
    <source>
        <dbReference type="PROSITE-ProRule" id="PRU00023"/>
    </source>
</evidence>
<feature type="compositionally biased region" description="Polar residues" evidence="4">
    <location>
        <begin position="443"/>
        <end position="456"/>
    </location>
</feature>
<evidence type="ECO:0000256" key="5">
    <source>
        <dbReference type="SAM" id="Phobius"/>
    </source>
</evidence>
<feature type="repeat" description="ANK" evidence="3">
    <location>
        <begin position="313"/>
        <end position="345"/>
    </location>
</feature>
<keyword evidence="5" id="KW-0812">Transmembrane</keyword>
<keyword evidence="6" id="KW-1185">Reference proteome</keyword>
<feature type="transmembrane region" description="Helical" evidence="5">
    <location>
        <begin position="20"/>
        <end position="42"/>
    </location>
</feature>
<keyword evidence="2 3" id="KW-0040">ANK repeat</keyword>
<evidence type="ECO:0000256" key="1">
    <source>
        <dbReference type="ARBA" id="ARBA00022737"/>
    </source>
</evidence>
<dbReference type="PANTHER" id="PTHR24198:SF165">
    <property type="entry name" value="ANKYRIN REPEAT-CONTAINING PROTEIN-RELATED"/>
    <property type="match status" value="1"/>
</dbReference>
<feature type="compositionally biased region" description="Low complexity" evidence="4">
    <location>
        <begin position="534"/>
        <end position="579"/>
    </location>
</feature>
<reference evidence="7" key="1">
    <citation type="submission" date="2022-11" db="UniProtKB">
        <authorList>
            <consortium name="WormBaseParasite"/>
        </authorList>
    </citation>
    <scope>IDENTIFICATION</scope>
</reference>
<dbReference type="InterPro" id="IPR002110">
    <property type="entry name" value="Ankyrin_rpt"/>
</dbReference>